<dbReference type="EMBL" id="RCHS01003527">
    <property type="protein sequence ID" value="RMX41110.1"/>
    <property type="molecule type" value="Genomic_DNA"/>
</dbReference>
<reference evidence="1 2" key="1">
    <citation type="journal article" date="2018" name="Sci. Rep.">
        <title>Comparative analysis of the Pocillopora damicornis genome highlights role of immune system in coral evolution.</title>
        <authorList>
            <person name="Cunning R."/>
            <person name="Bay R.A."/>
            <person name="Gillette P."/>
            <person name="Baker A.C."/>
            <person name="Traylor-Knowles N."/>
        </authorList>
    </citation>
    <scope>NUCLEOTIDE SEQUENCE [LARGE SCALE GENOMIC DNA]</scope>
    <source>
        <strain evidence="1">RSMAS</strain>
        <tissue evidence="1">Whole animal</tissue>
    </source>
</reference>
<protein>
    <submittedName>
        <fullName evidence="1">Uncharacterized protein</fullName>
    </submittedName>
</protein>
<dbReference type="AlphaFoldDB" id="A0A3M6TIA1"/>
<proteinExistence type="predicted"/>
<keyword evidence="2" id="KW-1185">Reference proteome</keyword>
<organism evidence="1 2">
    <name type="scientific">Pocillopora damicornis</name>
    <name type="common">Cauliflower coral</name>
    <name type="synonym">Millepora damicornis</name>
    <dbReference type="NCBI Taxonomy" id="46731"/>
    <lineage>
        <taxon>Eukaryota</taxon>
        <taxon>Metazoa</taxon>
        <taxon>Cnidaria</taxon>
        <taxon>Anthozoa</taxon>
        <taxon>Hexacorallia</taxon>
        <taxon>Scleractinia</taxon>
        <taxon>Astrocoeniina</taxon>
        <taxon>Pocilloporidae</taxon>
        <taxon>Pocillopora</taxon>
    </lineage>
</organism>
<sequence length="467" mass="54356">MPKSSRMDLFINKAGEKIYAHGIRCENKVTKKYPSSAVRRKYPKSNKYRILKMHNQYPHLQYSPSYSGTIHGTCEVQDFNYCMSFANAMQALLGQNYNSFLLTILSITVGFSCNGDGKFKMFDSHNLIEIHMVCPSLKKLLLEVNTLNGQINYFQMFYFNSKISPLKQIMQILKLQLFISPCYAVVPHLFKAFVFPSSNITLNRITDHANKFYKEKLNGNNHPLTIKNFQIFPHPLQSLVDIVKEQFHSKDVEYCIKFICCSTNMSNAGRQKVEAKHKSRSQKELHAKRRKESYALMEPTMKKKIELLSRRAELYKSLDPKEKEKLSSKSADQYKSLGSAEKQNLLSSRAIWYESLDTAQKQKRAEWFYSLNSAQKQERAEWYKSLNPEEKGKLLSGKAEWYITLDPADKDRVISQVQVNMEAYRNSVQHDLDYKITAFQSKIREGPYYICSVCNRVLYRKTVIQLK</sequence>
<name>A0A3M6TIA1_POCDA</name>
<accession>A0A3M6TIA1</accession>
<dbReference type="Proteomes" id="UP000275408">
    <property type="component" value="Unassembled WGS sequence"/>
</dbReference>
<evidence type="ECO:0000313" key="1">
    <source>
        <dbReference type="EMBL" id="RMX41110.1"/>
    </source>
</evidence>
<dbReference type="Gene3D" id="3.90.70.120">
    <property type="match status" value="1"/>
</dbReference>
<evidence type="ECO:0000313" key="2">
    <source>
        <dbReference type="Proteomes" id="UP000275408"/>
    </source>
</evidence>
<comment type="caution">
    <text evidence="1">The sequence shown here is derived from an EMBL/GenBank/DDBJ whole genome shotgun (WGS) entry which is preliminary data.</text>
</comment>
<gene>
    <name evidence="1" type="ORF">pdam_00003311</name>
</gene>